<keyword evidence="3" id="KW-1185">Reference proteome</keyword>
<reference evidence="2" key="1">
    <citation type="submission" date="2022-11" db="EMBL/GenBank/DDBJ databases">
        <title>Chromosomal genome sequence assembly and mating type (MAT) locus characterization of the leprose asexual lichenized fungus Lepraria neglecta (Nyl.) Erichsen.</title>
        <authorList>
            <person name="Allen J.L."/>
            <person name="Pfeffer B."/>
        </authorList>
    </citation>
    <scope>NUCLEOTIDE SEQUENCE</scope>
    <source>
        <strain evidence="2">Allen 5258</strain>
    </source>
</reference>
<feature type="compositionally biased region" description="Polar residues" evidence="1">
    <location>
        <begin position="300"/>
        <end position="310"/>
    </location>
</feature>
<feature type="region of interest" description="Disordered" evidence="1">
    <location>
        <begin position="150"/>
        <end position="188"/>
    </location>
</feature>
<dbReference type="EMBL" id="JASNWA010000006">
    <property type="protein sequence ID" value="KAK3174052.1"/>
    <property type="molecule type" value="Genomic_DNA"/>
</dbReference>
<name>A0AAD9ZC46_9LECA</name>
<feature type="region of interest" description="Disordered" evidence="1">
    <location>
        <begin position="223"/>
        <end position="326"/>
    </location>
</feature>
<accession>A0AAD9ZC46</accession>
<feature type="compositionally biased region" description="Pro residues" evidence="1">
    <location>
        <begin position="179"/>
        <end position="188"/>
    </location>
</feature>
<protein>
    <submittedName>
        <fullName evidence="2">Uncharacterized protein</fullName>
    </submittedName>
</protein>
<evidence type="ECO:0000313" key="2">
    <source>
        <dbReference type="EMBL" id="KAK3174052.1"/>
    </source>
</evidence>
<organism evidence="2 3">
    <name type="scientific">Lepraria neglecta</name>
    <dbReference type="NCBI Taxonomy" id="209136"/>
    <lineage>
        <taxon>Eukaryota</taxon>
        <taxon>Fungi</taxon>
        <taxon>Dikarya</taxon>
        <taxon>Ascomycota</taxon>
        <taxon>Pezizomycotina</taxon>
        <taxon>Lecanoromycetes</taxon>
        <taxon>OSLEUM clade</taxon>
        <taxon>Lecanoromycetidae</taxon>
        <taxon>Lecanorales</taxon>
        <taxon>Lecanorineae</taxon>
        <taxon>Stereocaulaceae</taxon>
        <taxon>Lepraria</taxon>
    </lineage>
</organism>
<feature type="compositionally biased region" description="Polar residues" evidence="1">
    <location>
        <begin position="239"/>
        <end position="256"/>
    </location>
</feature>
<sequence>MSGDEQLFDLSLFSASPTDDRHFAVHGQELYDEPVRPLREYSRPLPGIFADKPLPPLPQRRVCPGVSVPRNWDVDSPCILARIKRTVTPPTITRDRNTLLQRRQPASIPQLTLSVPQSNPRSTNTASAMVWMPDEQMWLIENEAEPEIFPDQTAYSSPPAYSPPRTLSFNRSHSAPTSTVPPPFALTPPLTPVQTQLQSLIQPPEDETMSPLFQEAMNSIPMTDLMDLDSPPLDPVPSQNLRPQRAQTTYESSVRNLSPRAPDGWQFPSRSASMGSVSSYARSDTSNSRSYHSARESLSEDLTQQANSARRWQGLARRIARRSSAN</sequence>
<gene>
    <name evidence="2" type="ORF">OEA41_001296</name>
</gene>
<comment type="caution">
    <text evidence="2">The sequence shown here is derived from an EMBL/GenBank/DDBJ whole genome shotgun (WGS) entry which is preliminary data.</text>
</comment>
<dbReference type="Proteomes" id="UP001276659">
    <property type="component" value="Unassembled WGS sequence"/>
</dbReference>
<evidence type="ECO:0000256" key="1">
    <source>
        <dbReference type="SAM" id="MobiDB-lite"/>
    </source>
</evidence>
<evidence type="ECO:0000313" key="3">
    <source>
        <dbReference type="Proteomes" id="UP001276659"/>
    </source>
</evidence>
<proteinExistence type="predicted"/>
<dbReference type="AlphaFoldDB" id="A0AAD9ZC46"/>
<feature type="compositionally biased region" description="Polar residues" evidence="1">
    <location>
        <begin position="268"/>
        <end position="291"/>
    </location>
</feature>
<feature type="compositionally biased region" description="Polar residues" evidence="1">
    <location>
        <begin position="165"/>
        <end position="178"/>
    </location>
</feature>